<dbReference type="SMART" id="SM00089">
    <property type="entry name" value="PKD"/>
    <property type="match status" value="4"/>
</dbReference>
<dbReference type="InterPro" id="IPR022409">
    <property type="entry name" value="PKD/Chitinase_dom"/>
</dbReference>
<name>A0A965ZMN3_9SPHI</name>
<accession>A0A965ZMN3</accession>
<dbReference type="InterPro" id="IPR035986">
    <property type="entry name" value="PKD_dom_sf"/>
</dbReference>
<reference evidence="3" key="2">
    <citation type="submission" date="2020-10" db="EMBL/GenBank/DDBJ databases">
        <title>Mucilaginibacter sp. nov., isolated from soil.</title>
        <authorList>
            <person name="Jeon C.O."/>
        </authorList>
    </citation>
    <scope>NUCLEOTIDE SEQUENCE</scope>
    <source>
        <strain evidence="3">R11</strain>
    </source>
</reference>
<keyword evidence="1" id="KW-0732">Signal</keyword>
<dbReference type="InterPro" id="IPR013783">
    <property type="entry name" value="Ig-like_fold"/>
</dbReference>
<reference evidence="3" key="1">
    <citation type="submission" date="2020-01" db="EMBL/GenBank/DDBJ databases">
        <authorList>
            <person name="Seo Y.L."/>
        </authorList>
    </citation>
    <scope>NUCLEOTIDE SEQUENCE</scope>
    <source>
        <strain evidence="3">R11</strain>
    </source>
</reference>
<dbReference type="CDD" id="cd00146">
    <property type="entry name" value="PKD"/>
    <property type="match status" value="1"/>
</dbReference>
<evidence type="ECO:0000313" key="3">
    <source>
        <dbReference type="EMBL" id="NCD72392.1"/>
    </source>
</evidence>
<dbReference type="Proteomes" id="UP000638732">
    <property type="component" value="Unassembled WGS sequence"/>
</dbReference>
<feature type="chain" id="PRO_5038112314" evidence="1">
    <location>
        <begin position="22"/>
        <end position="792"/>
    </location>
</feature>
<sequence length="792" mass="84133">MMKLLLQFLVAFGVLAGSAKAYNKHYSNNYAGIDTIIYNGSKSICPGGSIQLSIPAQPPNAAINWLLNNVVITNTNSPVFTATQPGDYSVSVKTDTSSTVYPMVHIISGTTPVSKFSYTIKDPCPSSPVVFRSESSGGNLKYLWTFGDPNSNTNDSSTLKNPSHFFIGNRGNSDQVFQVSLAVTNEAGCIALSTNSVTLKQSPSTALDGTGAITFSGKPYFASCTGVETEFTFTNKSRTDNTGYVIQWGDGSVDFRAKTFSTTTHKFKPGLYKLFFSVSGANGCSYTQTYNVFVGVMPSVPSLAVISNTICKNEPVKINVNGLSGNSPGTIYRVTYSDGTSLNYAAPFDTLVHVFKTSSFGNTAATSAGPVNNAFTATITAANPCGNAVADIGPVYVSDNPPVQIKVNGNGAASPINTVTNVSLQGAFGNSISADATFKNKVVWKVNPSDGYLPIIGAGSDGDVNPNKWVTGSASLGITFAKAGMYTIILKKGNGSCGADSVTKIVCVDPSPVASFSASNATICQGSAVDFKDSSVGSLCGITSYLWTVTYTPLSNCSSKSEYNFTNGTNATSINPQILFNGAGNYVVTLKITNPAQISSYFSQNIQVVERLQTSIVVKNVVFTGESVKPVLANTACAVANGNTYQWTFTGATPSTYTGEIPPPVTYAMPGNFMIAVDILTPCGLINYTRAILVFPKPIIDTATNNALLHIPNTFTPNGDGINDTWKIKGTENYNQIEVDVFNRYGNIVYKANNYDNEWPGTTNGQKLPAGVYYYVIKTERSRSSGYVTILY</sequence>
<dbReference type="RefSeq" id="WP_166588339.1">
    <property type="nucleotide sequence ID" value="NZ_WWEO01000045.1"/>
</dbReference>
<dbReference type="InterPro" id="IPR000601">
    <property type="entry name" value="PKD_dom"/>
</dbReference>
<feature type="domain" description="PKD" evidence="2">
    <location>
        <begin position="129"/>
        <end position="166"/>
    </location>
</feature>
<organism evidence="3 4">
    <name type="scientific">Mucilaginibacter agri</name>
    <dbReference type="NCBI Taxonomy" id="2695265"/>
    <lineage>
        <taxon>Bacteria</taxon>
        <taxon>Pseudomonadati</taxon>
        <taxon>Bacteroidota</taxon>
        <taxon>Sphingobacteriia</taxon>
        <taxon>Sphingobacteriales</taxon>
        <taxon>Sphingobacteriaceae</taxon>
        <taxon>Mucilaginibacter</taxon>
    </lineage>
</organism>
<gene>
    <name evidence="3" type="ORF">GSY63_23710</name>
</gene>
<dbReference type="Pfam" id="PF13585">
    <property type="entry name" value="CHU_C"/>
    <property type="match status" value="1"/>
</dbReference>
<protein>
    <submittedName>
        <fullName evidence="3">T9SS type B sorting domain-containing protein</fullName>
    </submittedName>
</protein>
<evidence type="ECO:0000259" key="2">
    <source>
        <dbReference type="PROSITE" id="PS50093"/>
    </source>
</evidence>
<dbReference type="InterPro" id="IPR026341">
    <property type="entry name" value="T9SS_type_B"/>
</dbReference>
<dbReference type="PROSITE" id="PS50093">
    <property type="entry name" value="PKD"/>
    <property type="match status" value="1"/>
</dbReference>
<feature type="signal peptide" evidence="1">
    <location>
        <begin position="1"/>
        <end position="21"/>
    </location>
</feature>
<evidence type="ECO:0000256" key="1">
    <source>
        <dbReference type="SAM" id="SignalP"/>
    </source>
</evidence>
<dbReference type="Gene3D" id="2.60.40.10">
    <property type="entry name" value="Immunoglobulins"/>
    <property type="match status" value="2"/>
</dbReference>
<evidence type="ECO:0000313" key="4">
    <source>
        <dbReference type="Proteomes" id="UP000638732"/>
    </source>
</evidence>
<dbReference type="EMBL" id="WWEO01000045">
    <property type="protein sequence ID" value="NCD72392.1"/>
    <property type="molecule type" value="Genomic_DNA"/>
</dbReference>
<dbReference type="AlphaFoldDB" id="A0A965ZMN3"/>
<dbReference type="NCBIfam" id="TIGR04131">
    <property type="entry name" value="Bac_Flav_CTERM"/>
    <property type="match status" value="1"/>
</dbReference>
<comment type="caution">
    <text evidence="3">The sequence shown here is derived from an EMBL/GenBank/DDBJ whole genome shotgun (WGS) entry which is preliminary data.</text>
</comment>
<dbReference type="SUPFAM" id="SSF49299">
    <property type="entry name" value="PKD domain"/>
    <property type="match status" value="4"/>
</dbReference>
<keyword evidence="4" id="KW-1185">Reference proteome</keyword>
<proteinExistence type="predicted"/>